<reference evidence="10" key="2">
    <citation type="submission" date="2022-10" db="EMBL/GenBank/DDBJ databases">
        <authorList>
            <consortium name="ENA_rothamsted_submissions"/>
            <consortium name="culmorum"/>
            <person name="King R."/>
        </authorList>
    </citation>
    <scope>NUCLEOTIDE SEQUENCE</scope>
</reference>
<evidence type="ECO:0000313" key="11">
    <source>
        <dbReference type="Proteomes" id="UP001153620"/>
    </source>
</evidence>
<evidence type="ECO:0000256" key="6">
    <source>
        <dbReference type="ARBA" id="ARBA00022737"/>
    </source>
</evidence>
<keyword evidence="8 9" id="KW-0472">Membrane</keyword>
<dbReference type="InterPro" id="IPR047664">
    <property type="entry name" value="SWEET"/>
</dbReference>
<dbReference type="Gene3D" id="1.20.1280.290">
    <property type="match status" value="2"/>
</dbReference>
<comment type="function">
    <text evidence="9">Mediates sugar transport across membranes.</text>
</comment>
<evidence type="ECO:0000256" key="1">
    <source>
        <dbReference type="ARBA" id="ARBA00004127"/>
    </source>
</evidence>
<evidence type="ECO:0000256" key="8">
    <source>
        <dbReference type="ARBA" id="ARBA00023136"/>
    </source>
</evidence>
<feature type="transmembrane region" description="Helical" evidence="9">
    <location>
        <begin position="135"/>
        <end position="153"/>
    </location>
</feature>
<feature type="transmembrane region" description="Helical" evidence="9">
    <location>
        <begin position="49"/>
        <end position="68"/>
    </location>
</feature>
<comment type="subcellular location">
    <subcellularLocation>
        <location evidence="9">Cell membrane</location>
        <topology evidence="9">Multi-pass membrane protein</topology>
    </subcellularLocation>
    <subcellularLocation>
        <location evidence="1">Endomembrane system</location>
        <topology evidence="1">Multi-pass membrane protein</topology>
    </subcellularLocation>
</comment>
<dbReference type="Pfam" id="PF03083">
    <property type="entry name" value="MtN3_slv"/>
    <property type="match status" value="2"/>
</dbReference>
<reference evidence="10" key="1">
    <citation type="submission" date="2022-01" db="EMBL/GenBank/DDBJ databases">
        <authorList>
            <person name="King R."/>
        </authorList>
    </citation>
    <scope>NUCLEOTIDE SEQUENCE</scope>
</reference>
<keyword evidence="4 9" id="KW-0762">Sugar transport</keyword>
<feature type="transmembrane region" description="Helical" evidence="9">
    <location>
        <begin position="18"/>
        <end position="37"/>
    </location>
</feature>
<comment type="similarity">
    <text evidence="2 9">Belongs to the SWEET sugar transporter family.</text>
</comment>
<sequence>MESLSEILEPYKDYVAKAAQLLTLVQIASPIPVFYGMSKTKSTNGMPSLMFLLITVFTALGTRFSVLINDDASFNSNAIGLALSVVYVTIFYYYIPAAEKSAEYKKLFATIAFIVGVLVYSEYEDPEKIEHRFGLIFTALFLGFMILPIMDTMRAFKEKSTKHMPFPMIITGFFVGLSWFLHGIIIQSGFVIGQNALMLVINIIQLSLFVIYPSDPSTIKDQQPSKKKRNKKAD</sequence>
<keyword evidence="6" id="KW-0677">Repeat</keyword>
<gene>
    <name evidence="10" type="ORF">CHIRRI_LOCUS11666</name>
</gene>
<keyword evidence="5 9" id="KW-0812">Transmembrane</keyword>
<keyword evidence="7 9" id="KW-1133">Transmembrane helix</keyword>
<dbReference type="GO" id="GO:0012505">
    <property type="term" value="C:endomembrane system"/>
    <property type="evidence" value="ECO:0007669"/>
    <property type="project" value="UniProtKB-SubCell"/>
</dbReference>
<feature type="transmembrane region" description="Helical" evidence="9">
    <location>
        <begin position="107"/>
        <end position="123"/>
    </location>
</feature>
<dbReference type="EMBL" id="OU895879">
    <property type="protein sequence ID" value="CAG9808830.1"/>
    <property type="molecule type" value="Genomic_DNA"/>
</dbReference>
<proteinExistence type="inferred from homology"/>
<keyword evidence="11" id="KW-1185">Reference proteome</keyword>
<evidence type="ECO:0000313" key="10">
    <source>
        <dbReference type="EMBL" id="CAG9808830.1"/>
    </source>
</evidence>
<dbReference type="GO" id="GO:0005886">
    <property type="term" value="C:plasma membrane"/>
    <property type="evidence" value="ECO:0007669"/>
    <property type="project" value="UniProtKB-SubCell"/>
</dbReference>
<feature type="transmembrane region" description="Helical" evidence="9">
    <location>
        <begin position="74"/>
        <end position="95"/>
    </location>
</feature>
<dbReference type="GO" id="GO:0051119">
    <property type="term" value="F:sugar transmembrane transporter activity"/>
    <property type="evidence" value="ECO:0007669"/>
    <property type="project" value="InterPro"/>
</dbReference>
<dbReference type="InterPro" id="IPR004316">
    <property type="entry name" value="SWEET_rpt"/>
</dbReference>
<dbReference type="Proteomes" id="UP001153620">
    <property type="component" value="Chromosome 3"/>
</dbReference>
<dbReference type="AlphaFoldDB" id="A0A9N9S121"/>
<accession>A0A9N9S121</accession>
<evidence type="ECO:0000256" key="3">
    <source>
        <dbReference type="ARBA" id="ARBA00022448"/>
    </source>
</evidence>
<dbReference type="OrthoDB" id="409725at2759"/>
<evidence type="ECO:0000256" key="9">
    <source>
        <dbReference type="RuleBase" id="RU910715"/>
    </source>
</evidence>
<feature type="transmembrane region" description="Helical" evidence="9">
    <location>
        <begin position="165"/>
        <end position="186"/>
    </location>
</feature>
<name>A0A9N9S121_9DIPT</name>
<evidence type="ECO:0000256" key="7">
    <source>
        <dbReference type="ARBA" id="ARBA00022989"/>
    </source>
</evidence>
<dbReference type="PANTHER" id="PTHR10791:SF5">
    <property type="entry name" value="SUGAR TRANSPORTER SWEET"/>
    <property type="match status" value="1"/>
</dbReference>
<organism evidence="10 11">
    <name type="scientific">Chironomus riparius</name>
    <dbReference type="NCBI Taxonomy" id="315576"/>
    <lineage>
        <taxon>Eukaryota</taxon>
        <taxon>Metazoa</taxon>
        <taxon>Ecdysozoa</taxon>
        <taxon>Arthropoda</taxon>
        <taxon>Hexapoda</taxon>
        <taxon>Insecta</taxon>
        <taxon>Pterygota</taxon>
        <taxon>Neoptera</taxon>
        <taxon>Endopterygota</taxon>
        <taxon>Diptera</taxon>
        <taxon>Nematocera</taxon>
        <taxon>Chironomoidea</taxon>
        <taxon>Chironomidae</taxon>
        <taxon>Chironominae</taxon>
        <taxon>Chironomus</taxon>
    </lineage>
</organism>
<evidence type="ECO:0000256" key="4">
    <source>
        <dbReference type="ARBA" id="ARBA00022597"/>
    </source>
</evidence>
<feature type="transmembrane region" description="Helical" evidence="9">
    <location>
        <begin position="192"/>
        <end position="212"/>
    </location>
</feature>
<keyword evidence="3 9" id="KW-0813">Transport</keyword>
<dbReference type="PANTHER" id="PTHR10791">
    <property type="entry name" value="RAG1-ACTIVATING PROTEIN 1"/>
    <property type="match status" value="1"/>
</dbReference>
<evidence type="ECO:0000256" key="2">
    <source>
        <dbReference type="ARBA" id="ARBA00007809"/>
    </source>
</evidence>
<protein>
    <recommendedName>
        <fullName evidence="9">Sugar transporter SWEET</fullName>
    </recommendedName>
</protein>
<evidence type="ECO:0000256" key="5">
    <source>
        <dbReference type="ARBA" id="ARBA00022692"/>
    </source>
</evidence>